<feature type="region of interest" description="Disordered" evidence="7">
    <location>
        <begin position="41"/>
        <end position="61"/>
    </location>
</feature>
<dbReference type="AlphaFoldDB" id="A0A7Y6NM32"/>
<keyword evidence="4" id="KW-0564">Palmitate</keyword>
<keyword evidence="9" id="KW-1185">Reference proteome</keyword>
<organism evidence="8 9">
    <name type="scientific">Piscinibacter koreensis</name>
    <dbReference type="NCBI Taxonomy" id="2742824"/>
    <lineage>
        <taxon>Bacteria</taxon>
        <taxon>Pseudomonadati</taxon>
        <taxon>Pseudomonadota</taxon>
        <taxon>Betaproteobacteria</taxon>
        <taxon>Burkholderiales</taxon>
        <taxon>Sphaerotilaceae</taxon>
        <taxon>Piscinibacter</taxon>
    </lineage>
</organism>
<reference evidence="8 9" key="1">
    <citation type="submission" date="2020-06" db="EMBL/GenBank/DDBJ databases">
        <title>Schlegella sp. ID0723 isolated from air conditioner.</title>
        <authorList>
            <person name="Kim D.Y."/>
            <person name="Kim D.-U."/>
        </authorList>
    </citation>
    <scope>NUCLEOTIDE SEQUENCE [LARGE SCALE GENOMIC DNA]</scope>
    <source>
        <strain evidence="8 9">ID0723</strain>
    </source>
</reference>
<evidence type="ECO:0000313" key="9">
    <source>
        <dbReference type="Proteomes" id="UP000529637"/>
    </source>
</evidence>
<name>A0A7Y6NM32_9BURK</name>
<accession>A0A7Y6NM32</accession>
<evidence type="ECO:0000256" key="7">
    <source>
        <dbReference type="SAM" id="MobiDB-lite"/>
    </source>
</evidence>
<sequence>MLQEPTSVGRTPSPRPRGGGRRAAVPAAALALAMLAGCGQKGPLIPVTPADRAASAPAAAR</sequence>
<feature type="compositionally biased region" description="Low complexity" evidence="7">
    <location>
        <begin position="1"/>
        <end position="12"/>
    </location>
</feature>
<keyword evidence="2" id="KW-0732">Signal</keyword>
<dbReference type="EMBL" id="JABWMJ010000003">
    <property type="protein sequence ID" value="NUZ05634.1"/>
    <property type="molecule type" value="Genomic_DNA"/>
</dbReference>
<evidence type="ECO:0000256" key="5">
    <source>
        <dbReference type="ARBA" id="ARBA00023237"/>
    </source>
</evidence>
<evidence type="ECO:0000256" key="6">
    <source>
        <dbReference type="ARBA" id="ARBA00023288"/>
    </source>
</evidence>
<evidence type="ECO:0000256" key="2">
    <source>
        <dbReference type="ARBA" id="ARBA00022729"/>
    </source>
</evidence>
<protein>
    <submittedName>
        <fullName evidence="8">Lipoprotein</fullName>
    </submittedName>
</protein>
<dbReference type="Proteomes" id="UP000529637">
    <property type="component" value="Unassembled WGS sequence"/>
</dbReference>
<feature type="compositionally biased region" description="Low complexity" evidence="7">
    <location>
        <begin position="49"/>
        <end position="61"/>
    </location>
</feature>
<evidence type="ECO:0000256" key="3">
    <source>
        <dbReference type="ARBA" id="ARBA00023136"/>
    </source>
</evidence>
<gene>
    <name evidence="8" type="ORF">HQN59_07640</name>
</gene>
<keyword evidence="5" id="KW-0998">Cell outer membrane</keyword>
<evidence type="ECO:0000256" key="1">
    <source>
        <dbReference type="ARBA" id="ARBA00004459"/>
    </source>
</evidence>
<dbReference type="GO" id="GO:0009279">
    <property type="term" value="C:cell outer membrane"/>
    <property type="evidence" value="ECO:0007669"/>
    <property type="project" value="UniProtKB-SubCell"/>
</dbReference>
<dbReference type="InterPro" id="IPR032831">
    <property type="entry name" value="LptM_cons"/>
</dbReference>
<evidence type="ECO:0000313" key="8">
    <source>
        <dbReference type="EMBL" id="NUZ05634.1"/>
    </source>
</evidence>
<feature type="region of interest" description="Disordered" evidence="7">
    <location>
        <begin position="1"/>
        <end position="24"/>
    </location>
</feature>
<comment type="subcellular location">
    <subcellularLocation>
        <location evidence="1">Cell outer membrane</location>
        <topology evidence="1">Lipid-anchor</topology>
    </subcellularLocation>
</comment>
<comment type="caution">
    <text evidence="8">The sequence shown here is derived from an EMBL/GenBank/DDBJ whole genome shotgun (WGS) entry which is preliminary data.</text>
</comment>
<evidence type="ECO:0000256" key="4">
    <source>
        <dbReference type="ARBA" id="ARBA00023139"/>
    </source>
</evidence>
<dbReference type="NCBIfam" id="NF047847">
    <property type="entry name" value="SS_mature_LptM"/>
    <property type="match status" value="1"/>
</dbReference>
<keyword evidence="6 8" id="KW-0449">Lipoprotein</keyword>
<proteinExistence type="predicted"/>
<keyword evidence="3" id="KW-0472">Membrane</keyword>
<dbReference type="Pfam" id="PF13627">
    <property type="entry name" value="LptM_cons"/>
    <property type="match status" value="1"/>
</dbReference>